<feature type="transmembrane region" description="Helical" evidence="12">
    <location>
        <begin position="16"/>
        <end position="41"/>
    </location>
</feature>
<evidence type="ECO:0000256" key="8">
    <source>
        <dbReference type="ARBA" id="ARBA00026144"/>
    </source>
</evidence>
<dbReference type="Proteomes" id="UP000785679">
    <property type="component" value="Unassembled WGS sequence"/>
</dbReference>
<keyword evidence="12" id="KW-0812">Transmembrane</keyword>
<dbReference type="OrthoDB" id="47374at2759"/>
<dbReference type="EC" id="2.3.1.48" evidence="1"/>
<keyword evidence="12" id="KW-0472">Membrane</keyword>
<sequence>MFFNHLLCNLIHSCQYFSFLCLVCSFCLELLLPLLRFYYLFSYLLLYYSMPFWHHNSLLQEEVLILMILKLNENLQVSNLAFKVQQLCLINRCKAAYLDAIVVGLSILFYQYKDINSNYNTEYIIQNPMASALIKKTISQGSKVVLDNLPLSQSSKRARNLVQYEEFEEQTDDQSAQYQEAQQNSDGQDDSGLEFSHMQEVRLSEEDLPTYHEQEEQKQSIRALPGVKKGKAKVKSDAWPVEMAQQNAMKAEVHRQINENVDRLNLKNIYFRQLEEGDIQETKRLHEEWFPLNYEDSFYNRISKANIIAIGCFVKIRATLEQPTEKELMLGVILTKVQYHNDEVREIMNQRERDLNTDTGLFGWLRWFKSIVSCRGDHVGAYIMTIGVIDECRRLGLGTQLIERTIKVLNRDFPACAVLYLHVVTYNESAIRFYLNERNRFVRYGLIKDHYVIFEKNYDAVSLYKIIGPVNRTDGDESEGLSEEV</sequence>
<dbReference type="InterPro" id="IPR016181">
    <property type="entry name" value="Acyl_CoA_acyltransferase"/>
</dbReference>
<keyword evidence="5" id="KW-0012">Acyltransferase</keyword>
<name>A0A8J8P6I7_HALGN</name>
<reference evidence="14" key="1">
    <citation type="submission" date="2019-06" db="EMBL/GenBank/DDBJ databases">
        <authorList>
            <person name="Zheng W."/>
        </authorList>
    </citation>
    <scope>NUCLEOTIDE SEQUENCE</scope>
    <source>
        <strain evidence="14">QDHG01</strain>
    </source>
</reference>
<evidence type="ECO:0000313" key="15">
    <source>
        <dbReference type="Proteomes" id="UP000785679"/>
    </source>
</evidence>
<evidence type="ECO:0000313" key="14">
    <source>
        <dbReference type="EMBL" id="TNV86426.1"/>
    </source>
</evidence>
<dbReference type="InterPro" id="IPR000182">
    <property type="entry name" value="GNAT_dom"/>
</dbReference>
<keyword evidence="15" id="KW-1185">Reference proteome</keyword>
<dbReference type="CDD" id="cd04301">
    <property type="entry name" value="NAT_SF"/>
    <property type="match status" value="1"/>
</dbReference>
<comment type="caution">
    <text evidence="14">The sequence shown here is derived from an EMBL/GenBank/DDBJ whole genome shotgun (WGS) entry which is preliminary data.</text>
</comment>
<proteinExistence type="inferred from homology"/>
<dbReference type="SUPFAM" id="SSF55729">
    <property type="entry name" value="Acyl-CoA N-acyltransferases (Nat)"/>
    <property type="match status" value="1"/>
</dbReference>
<keyword evidence="12" id="KW-1133">Transmembrane helix</keyword>
<dbReference type="GO" id="GO:0000139">
    <property type="term" value="C:Golgi membrane"/>
    <property type="evidence" value="ECO:0007669"/>
    <property type="project" value="TreeGrafter"/>
</dbReference>
<evidence type="ECO:0000256" key="9">
    <source>
        <dbReference type="ARBA" id="ARBA00048017"/>
    </source>
</evidence>
<comment type="catalytic activity">
    <reaction evidence="9">
        <text>L-lysyl-[protein] + acetyl-CoA = N(6)-acetyl-L-lysyl-[protein] + CoA + H(+)</text>
        <dbReference type="Rhea" id="RHEA:45948"/>
        <dbReference type="Rhea" id="RHEA-COMP:9752"/>
        <dbReference type="Rhea" id="RHEA-COMP:10731"/>
        <dbReference type="ChEBI" id="CHEBI:15378"/>
        <dbReference type="ChEBI" id="CHEBI:29969"/>
        <dbReference type="ChEBI" id="CHEBI:57287"/>
        <dbReference type="ChEBI" id="CHEBI:57288"/>
        <dbReference type="ChEBI" id="CHEBI:61930"/>
        <dbReference type="EC" id="2.3.1.48"/>
    </reaction>
</comment>
<evidence type="ECO:0000256" key="12">
    <source>
        <dbReference type="SAM" id="Phobius"/>
    </source>
</evidence>
<dbReference type="EC" id="2.3.1.259" evidence="7"/>
<evidence type="ECO:0000256" key="7">
    <source>
        <dbReference type="ARBA" id="ARBA00026111"/>
    </source>
</evidence>
<keyword evidence="2" id="KW-0808">Transferase</keyword>
<dbReference type="PANTHER" id="PTHR14744:SF15">
    <property type="entry name" value="N-ALPHA-ACETYLTRANSFERASE 60"/>
    <property type="match status" value="1"/>
</dbReference>
<dbReference type="EMBL" id="RRYP01001088">
    <property type="protein sequence ID" value="TNV86426.1"/>
    <property type="molecule type" value="Genomic_DNA"/>
</dbReference>
<comment type="catalytic activity">
    <reaction evidence="10">
        <text>N-terminal L-methionyl-[transmembrane protein] + acetyl-CoA = N-terminal N(alpha)-acetyl-L-methionyl-[transmembrane protein] + CoA + H(+)</text>
        <dbReference type="Rhea" id="RHEA:50604"/>
        <dbReference type="Rhea" id="RHEA-COMP:12745"/>
        <dbReference type="Rhea" id="RHEA-COMP:12746"/>
        <dbReference type="ChEBI" id="CHEBI:15378"/>
        <dbReference type="ChEBI" id="CHEBI:57287"/>
        <dbReference type="ChEBI" id="CHEBI:57288"/>
        <dbReference type="ChEBI" id="CHEBI:64731"/>
        <dbReference type="ChEBI" id="CHEBI:133414"/>
        <dbReference type="EC" id="2.3.1.259"/>
    </reaction>
</comment>
<dbReference type="AlphaFoldDB" id="A0A8J8P6I7"/>
<evidence type="ECO:0000256" key="2">
    <source>
        <dbReference type="ARBA" id="ARBA00022679"/>
    </source>
</evidence>
<accession>A0A8J8P6I7</accession>
<evidence type="ECO:0000256" key="10">
    <source>
        <dbReference type="ARBA" id="ARBA00048848"/>
    </source>
</evidence>
<dbReference type="GO" id="GO:0120518">
    <property type="term" value="F:protein N-terminal-methionine acetyltransferase activity"/>
    <property type="evidence" value="ECO:0007669"/>
    <property type="project" value="UniProtKB-EC"/>
</dbReference>
<keyword evidence="3" id="KW-0159">Chromosome partition</keyword>
<dbReference type="GO" id="GO:0004402">
    <property type="term" value="F:histone acetyltransferase activity"/>
    <property type="evidence" value="ECO:0007669"/>
    <property type="project" value="TreeGrafter"/>
</dbReference>
<gene>
    <name evidence="14" type="ORF">FGO68_gene2430</name>
</gene>
<evidence type="ECO:0000256" key="5">
    <source>
        <dbReference type="ARBA" id="ARBA00023315"/>
    </source>
</evidence>
<evidence type="ECO:0000256" key="4">
    <source>
        <dbReference type="ARBA" id="ARBA00022853"/>
    </source>
</evidence>
<organism evidence="14 15">
    <name type="scientific">Halteria grandinella</name>
    <dbReference type="NCBI Taxonomy" id="5974"/>
    <lineage>
        <taxon>Eukaryota</taxon>
        <taxon>Sar</taxon>
        <taxon>Alveolata</taxon>
        <taxon>Ciliophora</taxon>
        <taxon>Intramacronucleata</taxon>
        <taxon>Spirotrichea</taxon>
        <taxon>Stichotrichia</taxon>
        <taxon>Sporadotrichida</taxon>
        <taxon>Halteriidae</taxon>
        <taxon>Halteria</taxon>
    </lineage>
</organism>
<comment type="similarity">
    <text evidence="6">Belongs to the acetyltransferase family. NAA60 subfamily.</text>
</comment>
<evidence type="ECO:0000256" key="11">
    <source>
        <dbReference type="SAM" id="MobiDB-lite"/>
    </source>
</evidence>
<keyword evidence="4" id="KW-0156">Chromatin regulator</keyword>
<evidence type="ECO:0000256" key="1">
    <source>
        <dbReference type="ARBA" id="ARBA00013184"/>
    </source>
</evidence>
<evidence type="ECO:0000259" key="13">
    <source>
        <dbReference type="PROSITE" id="PS51186"/>
    </source>
</evidence>
<protein>
    <recommendedName>
        <fullName evidence="8">N-alpha-acetyltransferase 60</fullName>
        <ecNumber evidence="7">2.3.1.259</ecNumber>
        <ecNumber evidence="1">2.3.1.48</ecNumber>
    </recommendedName>
</protein>
<dbReference type="Pfam" id="PF00583">
    <property type="entry name" value="Acetyltransf_1"/>
    <property type="match status" value="1"/>
</dbReference>
<feature type="region of interest" description="Disordered" evidence="11">
    <location>
        <begin position="172"/>
        <end position="192"/>
    </location>
</feature>
<dbReference type="PROSITE" id="PS51186">
    <property type="entry name" value="GNAT"/>
    <property type="match status" value="1"/>
</dbReference>
<dbReference type="PANTHER" id="PTHR14744">
    <property type="entry name" value="N-ALPHA-ACETYLTRANSFERASE 60"/>
    <property type="match status" value="1"/>
</dbReference>
<evidence type="ECO:0000256" key="6">
    <source>
        <dbReference type="ARBA" id="ARBA00025774"/>
    </source>
</evidence>
<evidence type="ECO:0000256" key="3">
    <source>
        <dbReference type="ARBA" id="ARBA00022829"/>
    </source>
</evidence>
<feature type="domain" description="N-acetyltransferase" evidence="13">
    <location>
        <begin position="269"/>
        <end position="459"/>
    </location>
</feature>
<feature type="compositionally biased region" description="Polar residues" evidence="11">
    <location>
        <begin position="173"/>
        <end position="186"/>
    </location>
</feature>
<dbReference type="Gene3D" id="3.40.630.30">
    <property type="match status" value="1"/>
</dbReference>
<dbReference type="GO" id="GO:0007059">
    <property type="term" value="P:chromosome segregation"/>
    <property type="evidence" value="ECO:0007669"/>
    <property type="project" value="UniProtKB-KW"/>
</dbReference>
<dbReference type="InterPro" id="IPR045141">
    <property type="entry name" value="NAA60-like"/>
</dbReference>